<name>A0A699HQQ8_TANCI</name>
<dbReference type="Pfam" id="PF25597">
    <property type="entry name" value="SH3_retrovirus"/>
    <property type="match status" value="1"/>
</dbReference>
<dbReference type="PROSITE" id="PS50994">
    <property type="entry name" value="INTEGRASE"/>
    <property type="match status" value="1"/>
</dbReference>
<evidence type="ECO:0000256" key="1">
    <source>
        <dbReference type="ARBA" id="ARBA00022670"/>
    </source>
</evidence>
<proteinExistence type="predicted"/>
<dbReference type="EMBL" id="BKCJ010200287">
    <property type="protein sequence ID" value="GEY68741.1"/>
    <property type="molecule type" value="Genomic_DNA"/>
</dbReference>
<dbReference type="InterPro" id="IPR001584">
    <property type="entry name" value="Integrase_cat-core"/>
</dbReference>
<dbReference type="PANTHER" id="PTHR42648:SF18">
    <property type="entry name" value="RETROTRANSPOSON, UNCLASSIFIED-LIKE PROTEIN"/>
    <property type="match status" value="1"/>
</dbReference>
<gene>
    <name evidence="3" type="ORF">Tci_440715</name>
</gene>
<dbReference type="Pfam" id="PF13976">
    <property type="entry name" value="gag_pre-integrs"/>
    <property type="match status" value="1"/>
</dbReference>
<evidence type="ECO:0000313" key="3">
    <source>
        <dbReference type="EMBL" id="GEY68741.1"/>
    </source>
</evidence>
<dbReference type="GO" id="GO:0008233">
    <property type="term" value="F:peptidase activity"/>
    <property type="evidence" value="ECO:0007669"/>
    <property type="project" value="UniProtKB-KW"/>
</dbReference>
<dbReference type="SUPFAM" id="SSF53098">
    <property type="entry name" value="Ribonuclease H-like"/>
    <property type="match status" value="1"/>
</dbReference>
<reference evidence="3" key="1">
    <citation type="journal article" date="2019" name="Sci. Rep.">
        <title>Draft genome of Tanacetum cinerariifolium, the natural source of mosquito coil.</title>
        <authorList>
            <person name="Yamashiro T."/>
            <person name="Shiraishi A."/>
            <person name="Satake H."/>
            <person name="Nakayama K."/>
        </authorList>
    </citation>
    <scope>NUCLEOTIDE SEQUENCE</scope>
</reference>
<evidence type="ECO:0000259" key="2">
    <source>
        <dbReference type="PROSITE" id="PS50994"/>
    </source>
</evidence>
<accession>A0A699HQQ8</accession>
<dbReference type="GO" id="GO:0003676">
    <property type="term" value="F:nucleic acid binding"/>
    <property type="evidence" value="ECO:0007669"/>
    <property type="project" value="InterPro"/>
</dbReference>
<dbReference type="InterPro" id="IPR054722">
    <property type="entry name" value="PolX-like_BBD"/>
</dbReference>
<dbReference type="AlphaFoldDB" id="A0A699HQQ8"/>
<dbReference type="InterPro" id="IPR012337">
    <property type="entry name" value="RNaseH-like_sf"/>
</dbReference>
<dbReference type="Pfam" id="PF22936">
    <property type="entry name" value="Pol_BBD"/>
    <property type="match status" value="1"/>
</dbReference>
<keyword evidence="1" id="KW-0645">Protease</keyword>
<dbReference type="PANTHER" id="PTHR42648">
    <property type="entry name" value="TRANSPOSASE, PUTATIVE-RELATED"/>
    <property type="match status" value="1"/>
</dbReference>
<dbReference type="InterPro" id="IPR036397">
    <property type="entry name" value="RNaseH_sf"/>
</dbReference>
<dbReference type="InterPro" id="IPR025724">
    <property type="entry name" value="GAG-pre-integrase_dom"/>
</dbReference>
<keyword evidence="1" id="KW-0378">Hydrolase</keyword>
<dbReference type="Pfam" id="PF00665">
    <property type="entry name" value="rve"/>
    <property type="match status" value="1"/>
</dbReference>
<feature type="non-terminal residue" evidence="3">
    <location>
        <position position="1"/>
    </location>
</feature>
<dbReference type="GO" id="GO:0006508">
    <property type="term" value="P:proteolysis"/>
    <property type="evidence" value="ECO:0007669"/>
    <property type="project" value="UniProtKB-KW"/>
</dbReference>
<dbReference type="Gene3D" id="3.30.420.10">
    <property type="entry name" value="Ribonuclease H-like superfamily/Ribonuclease H"/>
    <property type="match status" value="1"/>
</dbReference>
<sequence>NAPEQYSAATRIFGGVTLMVNISNYGSDVVSESGKIIDSQMDDLIREKLALKEQVDSLQKKAQQIKPTLYDGIIMSDKHVAMTVNDDDETLILEENSRSKMSEKAKDQEIIDKNISHKPIDYAKLNRLSEDFRKRFTLQKEKDDEQAFWLRSSNPTIEQVKAKQPLDNALDFACKHAQLIQELLVYVQDTCPNAIKPSAKKVVVTPKNKVKKVRVAEPLTSACNIKQIVHWYLDSGCLKHMTGNHSQLINFISKFFGTVRFENGHITRIVGYGDYQLGNVTISRVYYVEGLGHNLFSACQFCNADLEVTFQKNTSFIRNLEGVDLISRSRDTNLYAISLDDMLKTSPICLLLKASKTKSWLWHRRLSHLNFGKSKKSSHQPKAEDTNKEKLYLFHMDLCGLVRVTSKYKKKYILVIVDDYSRLTWVRFSRSKYEAPEATIKCIKNIQVCLNATVRNVQTSNGTEFVNQTLREFYENVGIPHQTSAEAINTACYTQNRSIIHHRYNKNPYELIHDKKPDVSFFHVFGALCYPTNDNEYLGKLDTKDDIGIFVGYVPAKKAFRIYNKRTWKIVETIHVPFDELISMASEQFSSGPGLQCVTPATSSSGLVPNTFSQQPCIPPNRDD</sequence>
<organism evidence="3">
    <name type="scientific">Tanacetum cinerariifolium</name>
    <name type="common">Dalmatian daisy</name>
    <name type="synonym">Chrysanthemum cinerariifolium</name>
    <dbReference type="NCBI Taxonomy" id="118510"/>
    <lineage>
        <taxon>Eukaryota</taxon>
        <taxon>Viridiplantae</taxon>
        <taxon>Streptophyta</taxon>
        <taxon>Embryophyta</taxon>
        <taxon>Tracheophyta</taxon>
        <taxon>Spermatophyta</taxon>
        <taxon>Magnoliopsida</taxon>
        <taxon>eudicotyledons</taxon>
        <taxon>Gunneridae</taxon>
        <taxon>Pentapetalae</taxon>
        <taxon>asterids</taxon>
        <taxon>campanulids</taxon>
        <taxon>Asterales</taxon>
        <taxon>Asteraceae</taxon>
        <taxon>Asteroideae</taxon>
        <taxon>Anthemideae</taxon>
        <taxon>Anthemidinae</taxon>
        <taxon>Tanacetum</taxon>
    </lineage>
</organism>
<dbReference type="InterPro" id="IPR057670">
    <property type="entry name" value="SH3_retrovirus"/>
</dbReference>
<feature type="domain" description="Integrase catalytic" evidence="2">
    <location>
        <begin position="377"/>
        <end position="486"/>
    </location>
</feature>
<comment type="caution">
    <text evidence="3">The sequence shown here is derived from an EMBL/GenBank/DDBJ whole genome shotgun (WGS) entry which is preliminary data.</text>
</comment>
<dbReference type="InterPro" id="IPR039537">
    <property type="entry name" value="Retrotran_Ty1/copia-like"/>
</dbReference>
<protein>
    <submittedName>
        <fullName evidence="3">Integrase, catalytic region, zinc finger, CCHC-type, peptidase aspartic, catalytic</fullName>
    </submittedName>
</protein>
<dbReference type="GO" id="GO:0015074">
    <property type="term" value="P:DNA integration"/>
    <property type="evidence" value="ECO:0007669"/>
    <property type="project" value="InterPro"/>
</dbReference>